<dbReference type="InterPro" id="IPR046345">
    <property type="entry name" value="TraB_PrgY-like"/>
</dbReference>
<dbReference type="PANTHER" id="PTHR21530">
    <property type="entry name" value="PHEROMONE SHUTDOWN PROTEIN"/>
    <property type="match status" value="1"/>
</dbReference>
<sequence length="228" mass="24981">MTQHSSISYGYLPSTTCGITIHPRRGPCVGGTQVAQSRATTICTHRRHQRGLPNVILHATSLEESECLQGTGTEVVKKRALLDGPPPGYDFRATTSAATRAVVQQEYPQLLPLVDRGVLVLWQRSSGYMERREDGYREPERVFIVATAHVSSQSAADVDQVIQAVRPENVVVELCRSRTAAMADSDPQQEQRQPQQQQQQPLVPSSSGSSSSSIPKLPAATRTRRQAP</sequence>
<dbReference type="PANTHER" id="PTHR21530:SF0">
    <property type="entry name" value="TRAB FAMILY PROTEIN"/>
    <property type="match status" value="1"/>
</dbReference>
<dbReference type="EMBL" id="HBIP01008853">
    <property type="protein sequence ID" value="CAE0489796.1"/>
    <property type="molecule type" value="Transcribed_RNA"/>
</dbReference>
<evidence type="ECO:0000313" key="2">
    <source>
        <dbReference type="EMBL" id="CAE0489796.1"/>
    </source>
</evidence>
<organism evidence="2">
    <name type="scientific">Dunaliella tertiolecta</name>
    <name type="common">Green alga</name>
    <dbReference type="NCBI Taxonomy" id="3047"/>
    <lineage>
        <taxon>Eukaryota</taxon>
        <taxon>Viridiplantae</taxon>
        <taxon>Chlorophyta</taxon>
        <taxon>core chlorophytes</taxon>
        <taxon>Chlorophyceae</taxon>
        <taxon>CS clade</taxon>
        <taxon>Chlamydomonadales</taxon>
        <taxon>Dunaliellaceae</taxon>
        <taxon>Dunaliella</taxon>
    </lineage>
</organism>
<proteinExistence type="predicted"/>
<feature type="region of interest" description="Disordered" evidence="1">
    <location>
        <begin position="180"/>
        <end position="228"/>
    </location>
</feature>
<feature type="compositionally biased region" description="Low complexity" evidence="1">
    <location>
        <begin position="185"/>
        <end position="215"/>
    </location>
</feature>
<name>A0A7S3QQV0_DUNTE</name>
<gene>
    <name evidence="2" type="ORF">DTER00134_LOCUS4867</name>
</gene>
<reference evidence="2" key="1">
    <citation type="submission" date="2021-01" db="EMBL/GenBank/DDBJ databases">
        <authorList>
            <person name="Corre E."/>
            <person name="Pelletier E."/>
            <person name="Niang G."/>
            <person name="Scheremetjew M."/>
            <person name="Finn R."/>
            <person name="Kale V."/>
            <person name="Holt S."/>
            <person name="Cochrane G."/>
            <person name="Meng A."/>
            <person name="Brown T."/>
            <person name="Cohen L."/>
        </authorList>
    </citation>
    <scope>NUCLEOTIDE SEQUENCE</scope>
    <source>
        <strain evidence="2">CCMP1320</strain>
    </source>
</reference>
<accession>A0A7S3QQV0</accession>
<evidence type="ECO:0000256" key="1">
    <source>
        <dbReference type="SAM" id="MobiDB-lite"/>
    </source>
</evidence>
<protein>
    <submittedName>
        <fullName evidence="2">Uncharacterized protein</fullName>
    </submittedName>
</protein>
<dbReference type="AlphaFoldDB" id="A0A7S3QQV0"/>